<dbReference type="Pfam" id="PF10991">
    <property type="entry name" value="Enc34_ssDNA-bd"/>
    <property type="match status" value="1"/>
</dbReference>
<dbReference type="Proteomes" id="UP000244369">
    <property type="component" value="Chromosome"/>
</dbReference>
<reference evidence="2 3" key="1">
    <citation type="submission" date="2018-03" db="EMBL/GenBank/DDBJ databases">
        <title>Complete Genome Sequence of the Chinese traditional Highland Barley wine Isolate Lactobacillus reuteri WHH1689.</title>
        <authorList>
            <person name="Chen S."/>
            <person name="Chen L."/>
            <person name="Chen L."/>
            <person name="Li Y."/>
        </authorList>
    </citation>
    <scope>NUCLEOTIDE SEQUENCE [LARGE SCALE GENOMIC DNA]</scope>
    <source>
        <strain evidence="2 3">WHH1689</strain>
    </source>
</reference>
<gene>
    <name evidence="2" type="ORF">LWHH1689_1625</name>
</gene>
<feature type="compositionally biased region" description="Acidic residues" evidence="1">
    <location>
        <begin position="96"/>
        <end position="108"/>
    </location>
</feature>
<dbReference type="SUPFAM" id="SSF50249">
    <property type="entry name" value="Nucleic acid-binding proteins"/>
    <property type="match status" value="1"/>
</dbReference>
<organism evidence="2 3">
    <name type="scientific">Limosilactobacillus reuteri</name>
    <name type="common">Lactobacillus reuteri</name>
    <dbReference type="NCBI Taxonomy" id="1598"/>
    <lineage>
        <taxon>Bacteria</taxon>
        <taxon>Bacillati</taxon>
        <taxon>Bacillota</taxon>
        <taxon>Bacilli</taxon>
        <taxon>Lactobacillales</taxon>
        <taxon>Lactobacillaceae</taxon>
        <taxon>Limosilactobacillus</taxon>
    </lineage>
</organism>
<name>A0A2S1ESE9_LIMRT</name>
<accession>A0A2S1ESE9</accession>
<dbReference type="Gene3D" id="2.40.50.140">
    <property type="entry name" value="Nucleic acid-binding proteins"/>
    <property type="match status" value="1"/>
</dbReference>
<feature type="region of interest" description="Disordered" evidence="1">
    <location>
        <begin position="79"/>
        <end position="108"/>
    </location>
</feature>
<evidence type="ECO:0008006" key="4">
    <source>
        <dbReference type="Google" id="ProtNLM"/>
    </source>
</evidence>
<evidence type="ECO:0000313" key="3">
    <source>
        <dbReference type="Proteomes" id="UP000244369"/>
    </source>
</evidence>
<evidence type="ECO:0000313" key="2">
    <source>
        <dbReference type="EMBL" id="AWD62912.1"/>
    </source>
</evidence>
<dbReference type="InterPro" id="IPR022595">
    <property type="entry name" value="Enc34_ssDNA-bd"/>
</dbReference>
<dbReference type="InterPro" id="IPR012340">
    <property type="entry name" value="NA-bd_OB-fold"/>
</dbReference>
<evidence type="ECO:0000256" key="1">
    <source>
        <dbReference type="SAM" id="MobiDB-lite"/>
    </source>
</evidence>
<sequence>MSQQTKVVTGINTRLSYANIWEPKSINGGKEKYSVSLIIPKSDQKTVAAIEKATNAAIQEGIGKFGGKKPNKATLKLPLRDGEPLGGHASASDDFTAIDDSSDDNFLA</sequence>
<proteinExistence type="predicted"/>
<dbReference type="AlphaFoldDB" id="A0A2S1ESE9"/>
<dbReference type="EMBL" id="CP027805">
    <property type="protein sequence ID" value="AWD62912.1"/>
    <property type="molecule type" value="Genomic_DNA"/>
</dbReference>
<protein>
    <recommendedName>
        <fullName evidence="4">DUF2815 family protein</fullName>
    </recommendedName>
</protein>